<feature type="domain" description="GST N-terminal" evidence="1">
    <location>
        <begin position="8"/>
        <end position="86"/>
    </location>
</feature>
<gene>
    <name evidence="4" type="ORF">BBI17_005571</name>
    <name evidence="5" type="ORF">BBO99_00005560</name>
    <name evidence="2" type="ORF">JM16_006191</name>
    <name evidence="3" type="ORF">JM18_006175</name>
</gene>
<sequence length="446" mass="50290">MSESAPNQLPQLYIYDHCPFCCRARVTLGLKKVKYDVLFLASHDEATPIGLVGSKQAPIFVPVGEKPFPESWDIVSYVDKHYGDGSILKEASGRQDLAKWIDTVMPLLVDLFLPRFYAAPLPEFTLRESRDYFKNKKEKSIGPFSDALAKSPELVEKVNKLLIELEPMLHSSHSVNEQLGYDDLDLFGRLRGLTLVKGIEWPAKIRAFIEYFSEAGDVPLVSTMTSQQPKLYIYDFCPFSCRARVALGLKKVKYDVVFMAYDDEVTPVSLVGSKAAPIFVPVGGKPFTESWDVVSYVDKHYGDGPIIKEASGREDLAKWIETAMPMLNALYTPRLYSAPLPELTLRASRKFFKDKREKGMGPFSEALANSPALVEQANKLLVELESMLHSNHSVNEELSYDDLDLFGRLRALTLVKSIEWPTKVREFMDYFSEAGDVPMFDAVVKI</sequence>
<dbReference type="InterPro" id="IPR036282">
    <property type="entry name" value="Glutathione-S-Trfase_C_sf"/>
</dbReference>
<dbReference type="NCBIfam" id="TIGR02182">
    <property type="entry name" value="GRXB"/>
    <property type="match status" value="1"/>
</dbReference>
<dbReference type="AlphaFoldDB" id="A0A3R7GVY3"/>
<evidence type="ECO:0000313" key="4">
    <source>
        <dbReference type="EMBL" id="RLN36916.1"/>
    </source>
</evidence>
<dbReference type="PROSITE" id="PS00195">
    <property type="entry name" value="GLUTAREDOXIN_1"/>
    <property type="match status" value="1"/>
</dbReference>
<dbReference type="InterPro" id="IPR007494">
    <property type="entry name" value="Glutaredoxin2_C"/>
</dbReference>
<dbReference type="Pfam" id="PF04399">
    <property type="entry name" value="Glutaredoxin2_C"/>
    <property type="match status" value="2"/>
</dbReference>
<dbReference type="InterPro" id="IPR036249">
    <property type="entry name" value="Thioredoxin-like_sf"/>
</dbReference>
<dbReference type="EMBL" id="JPWU03000215">
    <property type="protein sequence ID" value="KAG2522379.1"/>
    <property type="molecule type" value="Genomic_DNA"/>
</dbReference>
<evidence type="ECO:0000313" key="7">
    <source>
        <dbReference type="Proteomes" id="UP000285883"/>
    </source>
</evidence>
<dbReference type="EMBL" id="JPWV03000195">
    <property type="protein sequence ID" value="KAG2521542.1"/>
    <property type="molecule type" value="Genomic_DNA"/>
</dbReference>
<reference evidence="2" key="3">
    <citation type="submission" date="2020-06" db="EMBL/GenBank/DDBJ databases">
        <authorList>
            <person name="Studholme D.J."/>
        </authorList>
    </citation>
    <scope>NUCLEOTIDE SEQUENCE</scope>
    <source>
        <strain evidence="2">NZFS 2646</strain>
        <strain evidence="3">NZFS 3630</strain>
    </source>
</reference>
<dbReference type="PANTHER" id="PTHR43968:SF6">
    <property type="entry name" value="GLUTATHIONE S-TRANSFERASE OMEGA"/>
    <property type="match status" value="1"/>
</dbReference>
<dbReference type="EMBL" id="MAYM02000691">
    <property type="protein sequence ID" value="RLN36916.1"/>
    <property type="molecule type" value="Genomic_DNA"/>
</dbReference>
<proteinExistence type="predicted"/>
<reference evidence="2" key="1">
    <citation type="journal article" date="2015" name="Genom Data">
        <title>Genome sequences of six Phytophthora species associated with forests in New Zealand.</title>
        <authorList>
            <person name="Studholme D.J."/>
            <person name="McDougal R.L."/>
            <person name="Sambles C."/>
            <person name="Hansen E."/>
            <person name="Hardy G."/>
            <person name="Grant M."/>
            <person name="Ganley R.J."/>
            <person name="Williams N.M."/>
        </authorList>
    </citation>
    <scope>NUCLEOTIDE SEQUENCE</scope>
    <source>
        <strain evidence="2">NZFS 2646</strain>
        <strain evidence="3">NZFS 3630</strain>
    </source>
</reference>
<protein>
    <recommendedName>
        <fullName evidence="1">GST N-terminal domain-containing protein</fullName>
    </recommendedName>
</protein>
<comment type="caution">
    <text evidence="5">The sequence shown here is derived from an EMBL/GenBank/DDBJ whole genome shotgun (WGS) entry which is preliminary data.</text>
</comment>
<dbReference type="CDD" id="cd03199">
    <property type="entry name" value="GST_C_GRX2"/>
    <property type="match status" value="2"/>
</dbReference>
<dbReference type="Proteomes" id="UP000785171">
    <property type="component" value="Unassembled WGS sequence"/>
</dbReference>
<dbReference type="NCBIfam" id="NF007702">
    <property type="entry name" value="PRK10387.1"/>
    <property type="match status" value="2"/>
</dbReference>
<dbReference type="InterPro" id="IPR011901">
    <property type="entry name" value="Grx2"/>
</dbReference>
<dbReference type="SUPFAM" id="SSF47616">
    <property type="entry name" value="GST C-terminal domain-like"/>
    <property type="match status" value="2"/>
</dbReference>
<dbReference type="Gene3D" id="3.40.30.10">
    <property type="entry name" value="Glutaredoxin"/>
    <property type="match status" value="2"/>
</dbReference>
<dbReference type="EMBL" id="MBDN02000164">
    <property type="protein sequence ID" value="RLN79023.1"/>
    <property type="molecule type" value="Genomic_DNA"/>
</dbReference>
<evidence type="ECO:0000313" key="5">
    <source>
        <dbReference type="EMBL" id="RLN79023.1"/>
    </source>
</evidence>
<evidence type="ECO:0000313" key="3">
    <source>
        <dbReference type="EMBL" id="KAG2522379.1"/>
    </source>
</evidence>
<feature type="domain" description="GST N-terminal" evidence="1">
    <location>
        <begin position="227"/>
        <end position="305"/>
    </location>
</feature>
<evidence type="ECO:0000313" key="2">
    <source>
        <dbReference type="EMBL" id="KAG2521542.1"/>
    </source>
</evidence>
<dbReference type="Pfam" id="PF13417">
    <property type="entry name" value="GST_N_3"/>
    <property type="match status" value="2"/>
</dbReference>
<dbReference type="InterPro" id="IPR050983">
    <property type="entry name" value="GST_Omega/HSP26"/>
</dbReference>
<dbReference type="Proteomes" id="UP000285883">
    <property type="component" value="Unassembled WGS sequence"/>
</dbReference>
<evidence type="ECO:0000259" key="1">
    <source>
        <dbReference type="PROSITE" id="PS50404"/>
    </source>
</evidence>
<dbReference type="InterPro" id="IPR004045">
    <property type="entry name" value="Glutathione_S-Trfase_N"/>
</dbReference>
<dbReference type="PROSITE" id="PS50404">
    <property type="entry name" value="GST_NTER"/>
    <property type="match status" value="2"/>
</dbReference>
<dbReference type="InterPro" id="IPR011767">
    <property type="entry name" value="GLR_AS"/>
</dbReference>
<name>A0A3R7GVY3_9STRA</name>
<dbReference type="Proteomes" id="UP000285624">
    <property type="component" value="Unassembled WGS sequence"/>
</dbReference>
<evidence type="ECO:0000313" key="6">
    <source>
        <dbReference type="Proteomes" id="UP000285624"/>
    </source>
</evidence>
<dbReference type="Proteomes" id="UP000792063">
    <property type="component" value="Unassembled WGS sequence"/>
</dbReference>
<dbReference type="STRING" id="325452.A0A3R7GVY3"/>
<keyword evidence="6" id="KW-1185">Reference proteome</keyword>
<dbReference type="SUPFAM" id="SSF52833">
    <property type="entry name" value="Thioredoxin-like"/>
    <property type="match status" value="2"/>
</dbReference>
<organism evidence="5 6">
    <name type="scientific">Phytophthora kernoviae</name>
    <dbReference type="NCBI Taxonomy" id="325452"/>
    <lineage>
        <taxon>Eukaryota</taxon>
        <taxon>Sar</taxon>
        <taxon>Stramenopiles</taxon>
        <taxon>Oomycota</taxon>
        <taxon>Peronosporomycetes</taxon>
        <taxon>Peronosporales</taxon>
        <taxon>Peronosporaceae</taxon>
        <taxon>Phytophthora</taxon>
    </lineage>
</organism>
<dbReference type="PANTHER" id="PTHR43968">
    <property type="match status" value="1"/>
</dbReference>
<reference evidence="6 7" key="2">
    <citation type="submission" date="2018-07" db="EMBL/GenBank/DDBJ databases">
        <title>Genome sequencing of oomycete isolates from Chile give support for New Zealand origin for Phytophthora kernoviae and make available the first Nothophytophthora sp. genome.</title>
        <authorList>
            <person name="Studholme D.J."/>
            <person name="Sanfuentes E."/>
            <person name="Panda P."/>
            <person name="Hill R."/>
            <person name="Sambles C."/>
            <person name="Grant M."/>
            <person name="Williams N.M."/>
            <person name="Mcdougal R.L."/>
        </authorList>
    </citation>
    <scope>NUCLEOTIDE SEQUENCE [LARGE SCALE GENOMIC DNA]</scope>
    <source>
        <strain evidence="4">Chile2</strain>
        <strain evidence="5">Chile4</strain>
    </source>
</reference>
<accession>A0A3R7GVY3</accession>
<dbReference type="GO" id="GO:0005829">
    <property type="term" value="C:cytosol"/>
    <property type="evidence" value="ECO:0007669"/>
    <property type="project" value="InterPro"/>
</dbReference>
<dbReference type="Gene3D" id="1.20.1050.10">
    <property type="match status" value="2"/>
</dbReference>